<sequence>MCALFFFASPALAAACAPHDWTPASLTALKARGFLLADARARAALALGLVDCLGDPDPGVRDGIAYEGLSTWMRKSELPPAQLRVLRGRLGALLNAPAGDGFAPPFAALVLAEVARTDRIAPWMTPAERATMVERAATYVTAVRDYRGYDDRAGWRHGVAHGADWLLQLALNPRVNATQLDRIVDAAGAQVVPAQPHAYVFGEPERLARPVLYAAQRGFRDEAAWTAWLAALPGRIGDPGLAYRDSAWLARRHDLLAFLQALYVNADASDDARFKVLLPGVTATLKSLP</sequence>
<keyword evidence="2" id="KW-1185">Reference proteome</keyword>
<reference evidence="2" key="1">
    <citation type="journal article" date="2019" name="Int. J. Syst. Evol. Microbiol.">
        <title>The Global Catalogue of Microorganisms (GCM) 10K type strain sequencing project: providing services to taxonomists for standard genome sequencing and annotation.</title>
        <authorList>
            <consortium name="The Broad Institute Genomics Platform"/>
            <consortium name="The Broad Institute Genome Sequencing Center for Infectious Disease"/>
            <person name="Wu L."/>
            <person name="Ma J."/>
        </authorList>
    </citation>
    <scope>NUCLEOTIDE SEQUENCE [LARGE SCALE GENOMIC DNA]</scope>
    <source>
        <strain evidence="2">CCUG 55491</strain>
    </source>
</reference>
<comment type="caution">
    <text evidence="1">The sequence shown here is derived from an EMBL/GenBank/DDBJ whole genome shotgun (WGS) entry which is preliminary data.</text>
</comment>
<evidence type="ECO:0000313" key="2">
    <source>
        <dbReference type="Proteomes" id="UP001597090"/>
    </source>
</evidence>
<proteinExistence type="predicted"/>
<gene>
    <name evidence="1" type="ORF">ACFQZQ_14350</name>
</gene>
<dbReference type="Proteomes" id="UP001597090">
    <property type="component" value="Unassembled WGS sequence"/>
</dbReference>
<organism evidence="1 2">
    <name type="scientific">Lysobacter koreensis</name>
    <dbReference type="NCBI Taxonomy" id="266122"/>
    <lineage>
        <taxon>Bacteria</taxon>
        <taxon>Pseudomonadati</taxon>
        <taxon>Pseudomonadota</taxon>
        <taxon>Gammaproteobacteria</taxon>
        <taxon>Lysobacterales</taxon>
        <taxon>Lysobacteraceae</taxon>
        <taxon>Lysobacter</taxon>
    </lineage>
</organism>
<dbReference type="RefSeq" id="WP_386813609.1">
    <property type="nucleotide sequence ID" value="NZ_JBHTIH010000008.1"/>
</dbReference>
<dbReference type="InterPro" id="IPR021247">
    <property type="entry name" value="DUF2785"/>
</dbReference>
<dbReference type="Pfam" id="PF10978">
    <property type="entry name" value="DUF2785"/>
    <property type="match status" value="1"/>
</dbReference>
<name>A0ABW2YVF8_9GAMM</name>
<dbReference type="EMBL" id="JBHTIH010000008">
    <property type="protein sequence ID" value="MFD0740462.1"/>
    <property type="molecule type" value="Genomic_DNA"/>
</dbReference>
<protein>
    <submittedName>
        <fullName evidence="1">DUF2785 domain-containing protein</fullName>
    </submittedName>
</protein>
<accession>A0ABW2YVF8</accession>
<evidence type="ECO:0000313" key="1">
    <source>
        <dbReference type="EMBL" id="MFD0740462.1"/>
    </source>
</evidence>